<reference evidence="1 2" key="1">
    <citation type="submission" date="2023-11" db="EMBL/GenBank/DDBJ databases">
        <title>Halocaridina rubra genome assembly.</title>
        <authorList>
            <person name="Smith C."/>
        </authorList>
    </citation>
    <scope>NUCLEOTIDE SEQUENCE [LARGE SCALE GENOMIC DNA]</scope>
    <source>
        <strain evidence="1">EP-1</strain>
        <tissue evidence="1">Whole</tissue>
    </source>
</reference>
<organism evidence="1 2">
    <name type="scientific">Halocaridina rubra</name>
    <name type="common">Hawaiian red shrimp</name>
    <dbReference type="NCBI Taxonomy" id="373956"/>
    <lineage>
        <taxon>Eukaryota</taxon>
        <taxon>Metazoa</taxon>
        <taxon>Ecdysozoa</taxon>
        <taxon>Arthropoda</taxon>
        <taxon>Crustacea</taxon>
        <taxon>Multicrustacea</taxon>
        <taxon>Malacostraca</taxon>
        <taxon>Eumalacostraca</taxon>
        <taxon>Eucarida</taxon>
        <taxon>Decapoda</taxon>
        <taxon>Pleocyemata</taxon>
        <taxon>Caridea</taxon>
        <taxon>Atyoidea</taxon>
        <taxon>Atyidae</taxon>
        <taxon>Halocaridina</taxon>
    </lineage>
</organism>
<keyword evidence="2" id="KW-1185">Reference proteome</keyword>
<dbReference type="EMBL" id="JAXCGZ010005780">
    <property type="protein sequence ID" value="KAK7080822.1"/>
    <property type="molecule type" value="Genomic_DNA"/>
</dbReference>
<evidence type="ECO:0000313" key="1">
    <source>
        <dbReference type="EMBL" id="KAK7080822.1"/>
    </source>
</evidence>
<proteinExistence type="predicted"/>
<dbReference type="Proteomes" id="UP001381693">
    <property type="component" value="Unassembled WGS sequence"/>
</dbReference>
<evidence type="ECO:0000313" key="2">
    <source>
        <dbReference type="Proteomes" id="UP001381693"/>
    </source>
</evidence>
<sequence length="78" mass="9087">DDEDFNDLMISSRSSFEECDNRNEEHLTTVQRLPDMPDLHSMSHVNYIVSEDGKTMREHIVVHALEESPSKPIIYELL</sequence>
<dbReference type="AlphaFoldDB" id="A0AAN8XCD6"/>
<gene>
    <name evidence="1" type="ORF">SK128_020999</name>
</gene>
<name>A0AAN8XCD6_HALRR</name>
<feature type="non-terminal residue" evidence="1">
    <location>
        <position position="1"/>
    </location>
</feature>
<accession>A0AAN8XCD6</accession>
<comment type="caution">
    <text evidence="1">The sequence shown here is derived from an EMBL/GenBank/DDBJ whole genome shotgun (WGS) entry which is preliminary data.</text>
</comment>
<protein>
    <submittedName>
        <fullName evidence="1">Uncharacterized protein</fullName>
    </submittedName>
</protein>